<evidence type="ECO:0000313" key="2">
    <source>
        <dbReference type="EMBL" id="MFC0629377.1"/>
    </source>
</evidence>
<dbReference type="RefSeq" id="WP_380057351.1">
    <property type="nucleotide sequence ID" value="NZ_JBHLTC010000053.1"/>
</dbReference>
<name>A0ABV6R0K8_9ACTN</name>
<dbReference type="PANTHER" id="PTHR43233:SF1">
    <property type="entry name" value="FAMILY N-ACETYLTRANSFERASE, PUTATIVE (AFU_ORTHOLOGUE AFUA_6G03350)-RELATED"/>
    <property type="match status" value="1"/>
</dbReference>
<comment type="caution">
    <text evidence="2">The sequence shown here is derived from an EMBL/GenBank/DDBJ whole genome shotgun (WGS) entry which is preliminary data.</text>
</comment>
<organism evidence="2 3">
    <name type="scientific">Kribbella deserti</name>
    <dbReference type="NCBI Taxonomy" id="1926257"/>
    <lineage>
        <taxon>Bacteria</taxon>
        <taxon>Bacillati</taxon>
        <taxon>Actinomycetota</taxon>
        <taxon>Actinomycetes</taxon>
        <taxon>Propionibacteriales</taxon>
        <taxon>Kribbellaceae</taxon>
        <taxon>Kribbella</taxon>
    </lineage>
</organism>
<gene>
    <name evidence="2" type="ORF">ACFFGN_35250</name>
</gene>
<dbReference type="SUPFAM" id="SSF55729">
    <property type="entry name" value="Acyl-CoA N-acyltransferases (Nat)"/>
    <property type="match status" value="1"/>
</dbReference>
<reference evidence="2 3" key="1">
    <citation type="submission" date="2024-09" db="EMBL/GenBank/DDBJ databases">
        <authorList>
            <person name="Sun Q."/>
            <person name="Mori K."/>
        </authorList>
    </citation>
    <scope>NUCLEOTIDE SEQUENCE [LARGE SCALE GENOMIC DNA]</scope>
    <source>
        <strain evidence="2 3">CGMCC 1.15906</strain>
    </source>
</reference>
<dbReference type="Pfam" id="PF13508">
    <property type="entry name" value="Acetyltransf_7"/>
    <property type="match status" value="1"/>
</dbReference>
<dbReference type="PROSITE" id="PS51186">
    <property type="entry name" value="GNAT"/>
    <property type="match status" value="1"/>
</dbReference>
<sequence length="147" mass="16413">MNSDEKVRIRHEVDEQQLAGLMELFGSAWWMANRTVEETRLILRESDIVVALVDSSHDGIVGFARVLTDYAHVALVLDVVVAPEFRGSGYGAVLLDAIVQNPQLSQVRSIELVCQPELVPFYSRWGFTDQVGSSLLMRRSTDPSSVH</sequence>
<dbReference type="GO" id="GO:0016746">
    <property type="term" value="F:acyltransferase activity"/>
    <property type="evidence" value="ECO:0007669"/>
    <property type="project" value="UniProtKB-KW"/>
</dbReference>
<dbReference type="InterPro" id="IPR000182">
    <property type="entry name" value="GNAT_dom"/>
</dbReference>
<dbReference type="InterPro" id="IPR016181">
    <property type="entry name" value="Acyl_CoA_acyltransferase"/>
</dbReference>
<dbReference type="Gene3D" id="3.40.630.30">
    <property type="match status" value="1"/>
</dbReference>
<keyword evidence="2" id="KW-0012">Acyltransferase</keyword>
<protein>
    <submittedName>
        <fullName evidence="2">GNAT family N-acetyltransferase</fullName>
        <ecNumber evidence="2">2.3.-.-</ecNumber>
    </submittedName>
</protein>
<accession>A0ABV6R0K8</accession>
<dbReference type="InterPro" id="IPR053144">
    <property type="entry name" value="Acetyltransferase_Butenolide"/>
</dbReference>
<dbReference type="EMBL" id="JBHLTC010000053">
    <property type="protein sequence ID" value="MFC0629377.1"/>
    <property type="molecule type" value="Genomic_DNA"/>
</dbReference>
<feature type="domain" description="N-acetyltransferase" evidence="1">
    <location>
        <begin position="7"/>
        <end position="142"/>
    </location>
</feature>
<dbReference type="Proteomes" id="UP001589890">
    <property type="component" value="Unassembled WGS sequence"/>
</dbReference>
<keyword evidence="2" id="KW-0808">Transferase</keyword>
<keyword evidence="3" id="KW-1185">Reference proteome</keyword>
<evidence type="ECO:0000259" key="1">
    <source>
        <dbReference type="PROSITE" id="PS51186"/>
    </source>
</evidence>
<dbReference type="PANTHER" id="PTHR43233">
    <property type="entry name" value="FAMILY N-ACETYLTRANSFERASE, PUTATIVE (AFU_ORTHOLOGUE AFUA_6G03350)-RELATED"/>
    <property type="match status" value="1"/>
</dbReference>
<dbReference type="EC" id="2.3.-.-" evidence="2"/>
<proteinExistence type="predicted"/>
<evidence type="ECO:0000313" key="3">
    <source>
        <dbReference type="Proteomes" id="UP001589890"/>
    </source>
</evidence>